<dbReference type="InterPro" id="IPR035959">
    <property type="entry name" value="RutC-like_sf"/>
</dbReference>
<accession>A0A2Z5N8Z1</accession>
<dbReference type="CDD" id="cd02199">
    <property type="entry name" value="YjgF_YER057c_UK114_like_1"/>
    <property type="match status" value="1"/>
</dbReference>
<proteinExistence type="predicted"/>
<organism evidence="2 3">
    <name type="scientific">Burkholderia pyrrocinia</name>
    <name type="common">Pseudomonas pyrrocinia</name>
    <dbReference type="NCBI Taxonomy" id="60550"/>
    <lineage>
        <taxon>Bacteria</taxon>
        <taxon>Pseudomonadati</taxon>
        <taxon>Pseudomonadota</taxon>
        <taxon>Betaproteobacteria</taxon>
        <taxon>Burkholderiales</taxon>
        <taxon>Burkholderiaceae</taxon>
        <taxon>Burkholderia</taxon>
        <taxon>Burkholderia cepacia complex</taxon>
    </lineage>
</organism>
<dbReference type="AlphaFoldDB" id="A0A2Z5N8Z1"/>
<sequence>MNRDDKLRQVAAEFGFDPDEEIRIGGKYRPILVDGGTAYIAGQIPRVGEVVRFVGVVGETVTLDDGRRAAGISALRALSLIGKHCGTLDAISAVPRMTVYVRSAPGFTMQSEVADGASDVLYAVLGDAGVHTRSSVGVLQLPKGASVEADFIFSLQRERDHAGH</sequence>
<protein>
    <submittedName>
        <fullName evidence="2">RidA family protein</fullName>
    </submittedName>
</protein>
<evidence type="ECO:0000259" key="1">
    <source>
        <dbReference type="Pfam" id="PF14588"/>
    </source>
</evidence>
<name>A0A2Z5N8Z1_BURPY</name>
<dbReference type="InterPro" id="IPR013813">
    <property type="entry name" value="Endoribo_LPSP/chorism_mut-like"/>
</dbReference>
<dbReference type="EMBL" id="CP024904">
    <property type="protein sequence ID" value="AXF25354.1"/>
    <property type="molecule type" value="Genomic_DNA"/>
</dbReference>
<evidence type="ECO:0000313" key="3">
    <source>
        <dbReference type="Proteomes" id="UP000253104"/>
    </source>
</evidence>
<dbReference type="SUPFAM" id="SSF55298">
    <property type="entry name" value="YjgF-like"/>
    <property type="match status" value="1"/>
</dbReference>
<dbReference type="Pfam" id="PF14588">
    <property type="entry name" value="YjgF_endoribonc"/>
    <property type="match status" value="1"/>
</dbReference>
<dbReference type="Proteomes" id="UP000253104">
    <property type="component" value="Chromosome mHSR5_C"/>
</dbReference>
<gene>
    <name evidence="2" type="ORF">CUJ89_33245</name>
</gene>
<dbReference type="PANTHER" id="PTHR43760">
    <property type="entry name" value="ENDORIBONUCLEASE-RELATED"/>
    <property type="match status" value="1"/>
</dbReference>
<dbReference type="Gene3D" id="3.30.1330.40">
    <property type="entry name" value="RutC-like"/>
    <property type="match status" value="1"/>
</dbReference>
<dbReference type="PANTHER" id="PTHR43760:SF1">
    <property type="entry name" value="ENDORIBONUCLEASE L-PSP_CHORISMATE MUTASE-LIKE DOMAIN-CONTAINING PROTEIN"/>
    <property type="match status" value="1"/>
</dbReference>
<reference evidence="2 3" key="1">
    <citation type="journal article" date="2018" name="ISME J.">
        <title>Involvement of Burkholderiaceae and sulfurous volatiles in disease-suppressive soils.</title>
        <authorList>
            <person name="Carrion V.J."/>
            <person name="Cordovez V."/>
            <person name="Tyc O."/>
            <person name="Etalo D.W."/>
            <person name="de Bruijn I."/>
            <person name="de Jager V.C."/>
            <person name="Medema M.H."/>
            <person name="Eberl L."/>
            <person name="Raaijmakers J.M."/>
        </authorList>
    </citation>
    <scope>NUCLEOTIDE SEQUENCE [LARGE SCALE GENOMIC DNA]</scope>
    <source>
        <strain evidence="3">mHSR5</strain>
    </source>
</reference>
<dbReference type="RefSeq" id="WP_114181721.1">
    <property type="nucleotide sequence ID" value="NZ_CP024904.1"/>
</dbReference>
<feature type="domain" description="Endoribonuclease L-PSP/chorismate mutase-like" evidence="1">
    <location>
        <begin position="19"/>
        <end position="134"/>
    </location>
</feature>
<evidence type="ECO:0000313" key="2">
    <source>
        <dbReference type="EMBL" id="AXF25354.1"/>
    </source>
</evidence>
<dbReference type="OrthoDB" id="8587942at2"/>